<gene>
    <name evidence="2" type="ORF">ACFP0N_35130</name>
</gene>
<evidence type="ECO:0000256" key="1">
    <source>
        <dbReference type="SAM" id="Phobius"/>
    </source>
</evidence>
<dbReference type="PANTHER" id="PTHR20992:SF9">
    <property type="entry name" value="AT15442P-RELATED"/>
    <property type="match status" value="1"/>
</dbReference>
<dbReference type="PANTHER" id="PTHR20992">
    <property type="entry name" value="AT15442P-RELATED"/>
    <property type="match status" value="1"/>
</dbReference>
<evidence type="ECO:0000313" key="3">
    <source>
        <dbReference type="Proteomes" id="UP001596067"/>
    </source>
</evidence>
<reference evidence="3" key="1">
    <citation type="journal article" date="2019" name="Int. J. Syst. Evol. Microbiol.">
        <title>The Global Catalogue of Microorganisms (GCM) 10K type strain sequencing project: providing services to taxonomists for standard genome sequencing and annotation.</title>
        <authorList>
            <consortium name="The Broad Institute Genomics Platform"/>
            <consortium name="The Broad Institute Genome Sequencing Center for Infectious Disease"/>
            <person name="Wu L."/>
            <person name="Ma J."/>
        </authorList>
    </citation>
    <scope>NUCLEOTIDE SEQUENCE [LARGE SCALE GENOMIC DNA]</scope>
    <source>
        <strain evidence="3">CGMCC 4.1469</strain>
    </source>
</reference>
<feature type="transmembrane region" description="Helical" evidence="1">
    <location>
        <begin position="141"/>
        <end position="163"/>
    </location>
</feature>
<dbReference type="InterPro" id="IPR005240">
    <property type="entry name" value="DUF389"/>
</dbReference>
<protein>
    <submittedName>
        <fullName evidence="2">DUF389 domain-containing protein</fullName>
    </submittedName>
</protein>
<keyword evidence="1" id="KW-0812">Transmembrane</keyword>
<keyword evidence="1" id="KW-1133">Transmembrane helix</keyword>
<evidence type="ECO:0000313" key="2">
    <source>
        <dbReference type="EMBL" id="MFC5890203.1"/>
    </source>
</evidence>
<comment type="caution">
    <text evidence="2">The sequence shown here is derived from an EMBL/GenBank/DDBJ whole genome shotgun (WGS) entry which is preliminary data.</text>
</comment>
<keyword evidence="1" id="KW-0472">Membrane</keyword>
<dbReference type="RefSeq" id="WP_345328084.1">
    <property type="nucleotide sequence ID" value="NZ_BAAAVH010000016.1"/>
</dbReference>
<feature type="transmembrane region" description="Helical" evidence="1">
    <location>
        <begin position="219"/>
        <end position="240"/>
    </location>
</feature>
<proteinExistence type="predicted"/>
<dbReference type="EMBL" id="JBHSOD010000075">
    <property type="protein sequence ID" value="MFC5890203.1"/>
    <property type="molecule type" value="Genomic_DNA"/>
</dbReference>
<keyword evidence="3" id="KW-1185">Reference proteome</keyword>
<dbReference type="Pfam" id="PF04087">
    <property type="entry name" value="DUF389"/>
    <property type="match status" value="1"/>
</dbReference>
<feature type="transmembrane region" description="Helical" evidence="1">
    <location>
        <begin position="175"/>
        <end position="199"/>
    </location>
</feature>
<accession>A0ABW1F8Z4</accession>
<feature type="transmembrane region" description="Helical" evidence="1">
    <location>
        <begin position="275"/>
        <end position="297"/>
    </location>
</feature>
<organism evidence="2 3">
    <name type="scientific">Kitasatospora aburaviensis</name>
    <dbReference type="NCBI Taxonomy" id="67265"/>
    <lineage>
        <taxon>Bacteria</taxon>
        <taxon>Bacillati</taxon>
        <taxon>Actinomycetota</taxon>
        <taxon>Actinomycetes</taxon>
        <taxon>Kitasatosporales</taxon>
        <taxon>Streptomycetaceae</taxon>
        <taxon>Kitasatospora</taxon>
    </lineage>
</organism>
<dbReference type="Proteomes" id="UP001596067">
    <property type="component" value="Unassembled WGS sequence"/>
</dbReference>
<sequence length="325" mass="34134">MDLVHLRLLTPPALTGPALALLTADRHVLNLAVLESAARAPDGDVLECDVVRGAANTLLHRLRSLGIDRQGSISIEDVELLLSHRADRLEAAEPRVLAHAPLWAAVEAGIRAGGTYLPSFYLLLVIAGLIGAVGIMTNSQILIVAAMVVGPEYGAITSVALGLDRGNRRRVEEGLRALTVGFLLAIVVTLGFALLARAADLQSRAFQAGLRPVSNLIDTPNAFSVVVAVLAGIVGIVSLAEARRTALLGVFISVTTIPAASDVAVSLAFSEWHEAWGSLLQLLLNVVVLVIVGVLVLRVQRRIWARVTRRAAGAAPPGGPAPSRP</sequence>
<name>A0ABW1F8Z4_9ACTN</name>
<feature type="transmembrane region" description="Helical" evidence="1">
    <location>
        <begin position="116"/>
        <end position="135"/>
    </location>
</feature>
<feature type="transmembrane region" description="Helical" evidence="1">
    <location>
        <begin position="247"/>
        <end position="269"/>
    </location>
</feature>